<dbReference type="InterPro" id="IPR029063">
    <property type="entry name" value="SAM-dependent_MTases_sf"/>
</dbReference>
<dbReference type="InterPro" id="IPR002935">
    <property type="entry name" value="SAM_O-MeTrfase"/>
</dbReference>
<accession>A0A1J0AH70</accession>
<dbReference type="EMBL" id="CP017675">
    <property type="protein sequence ID" value="APB35243.1"/>
    <property type="molecule type" value="Genomic_DNA"/>
</dbReference>
<dbReference type="Pfam" id="PF01596">
    <property type="entry name" value="Methyltransf_3"/>
    <property type="match status" value="1"/>
</dbReference>
<evidence type="ECO:0000313" key="5">
    <source>
        <dbReference type="Proteomes" id="UP000180235"/>
    </source>
</evidence>
<dbReference type="GO" id="GO:0008171">
    <property type="term" value="F:O-methyltransferase activity"/>
    <property type="evidence" value="ECO:0007669"/>
    <property type="project" value="InterPro"/>
</dbReference>
<organism evidence="4 5">
    <name type="scientific">Gloeomargarita lithophora Alchichica-D10</name>
    <dbReference type="NCBI Taxonomy" id="1188229"/>
    <lineage>
        <taxon>Bacteria</taxon>
        <taxon>Bacillati</taxon>
        <taxon>Cyanobacteriota</taxon>
        <taxon>Cyanophyceae</taxon>
        <taxon>Gloeomargaritales</taxon>
        <taxon>Gloeomargaritaceae</taxon>
        <taxon>Gloeomargarita</taxon>
    </lineage>
</organism>
<evidence type="ECO:0000313" key="4">
    <source>
        <dbReference type="EMBL" id="APB35243.1"/>
    </source>
</evidence>
<dbReference type="PANTHER" id="PTHR10509">
    <property type="entry name" value="O-METHYLTRANSFERASE-RELATED"/>
    <property type="match status" value="1"/>
</dbReference>
<dbReference type="InterPro" id="IPR050362">
    <property type="entry name" value="Cation-dep_OMT"/>
</dbReference>
<evidence type="ECO:0000256" key="2">
    <source>
        <dbReference type="ARBA" id="ARBA00022679"/>
    </source>
</evidence>
<evidence type="ECO:0000256" key="1">
    <source>
        <dbReference type="ARBA" id="ARBA00022603"/>
    </source>
</evidence>
<dbReference type="AlphaFoldDB" id="A0A1J0AH70"/>
<protein>
    <submittedName>
        <fullName evidence="4">O-methyltransferase superfamily</fullName>
    </submittedName>
</protein>
<dbReference type="GO" id="GO:0008757">
    <property type="term" value="F:S-adenosylmethionine-dependent methyltransferase activity"/>
    <property type="evidence" value="ECO:0007669"/>
    <property type="project" value="TreeGrafter"/>
</dbReference>
<keyword evidence="5" id="KW-1185">Reference proteome</keyword>
<keyword evidence="2 4" id="KW-0808">Transferase</keyword>
<dbReference type="Gene3D" id="3.40.50.150">
    <property type="entry name" value="Vaccinia Virus protein VP39"/>
    <property type="match status" value="1"/>
</dbReference>
<reference evidence="4 5" key="1">
    <citation type="submission" date="2016-10" db="EMBL/GenBank/DDBJ databases">
        <title>Description of Gloeomargarita lithophora gen. nov., sp. nov., a thylakoid-bearing basal-branching cyanobacterium with intracellular carbonates, and proposal for Gloeomargaritales ord. nov.</title>
        <authorList>
            <person name="Moreira D."/>
            <person name="Tavera R."/>
            <person name="Benzerara K."/>
            <person name="Skouri-Panet F."/>
            <person name="Couradeau E."/>
            <person name="Gerard E."/>
            <person name="Loussert C."/>
            <person name="Novelo E."/>
            <person name="Zivanovic Y."/>
            <person name="Lopez-Garcia P."/>
        </authorList>
    </citation>
    <scope>NUCLEOTIDE SEQUENCE [LARGE SCALE GENOMIC DNA]</scope>
    <source>
        <strain evidence="4 5">D10</strain>
    </source>
</reference>
<dbReference type="CDD" id="cd02440">
    <property type="entry name" value="AdoMet_MTases"/>
    <property type="match status" value="1"/>
</dbReference>
<name>A0A1J0AH70_9CYAN</name>
<dbReference type="GO" id="GO:0032259">
    <property type="term" value="P:methylation"/>
    <property type="evidence" value="ECO:0007669"/>
    <property type="project" value="UniProtKB-KW"/>
</dbReference>
<evidence type="ECO:0000256" key="3">
    <source>
        <dbReference type="ARBA" id="ARBA00022691"/>
    </source>
</evidence>
<dbReference type="PANTHER" id="PTHR10509:SF14">
    <property type="entry name" value="CAFFEOYL-COA O-METHYLTRANSFERASE 3-RELATED"/>
    <property type="match status" value="1"/>
</dbReference>
<keyword evidence="1 4" id="KW-0489">Methyltransferase</keyword>
<dbReference type="STRING" id="1188229.GlitD10_2898"/>
<dbReference type="PROSITE" id="PS51682">
    <property type="entry name" value="SAM_OMT_I"/>
    <property type="match status" value="1"/>
</dbReference>
<gene>
    <name evidence="4" type="ORF">GlitD10_2898</name>
</gene>
<keyword evidence="3" id="KW-0949">S-adenosyl-L-methionine</keyword>
<dbReference type="KEGG" id="glt:GlitD10_2898"/>
<sequence>MIEAVPSLGSMSPQTLHLTADLYGYLQDHSLREPDILQQLRQETQALSAAQMQISPEQGQFLAFLVQVIGAHRTLEIGVFTGYSSLAVALALPPDGQMVACDINPDTTQIARRYWEKAGVAHKIDLRLAVATDTLATLLAQGEANHYDLAFIDADKENYLIYYEQCLQLVRPGGLIVVDNVLWGGAVVNPAVQDRSTQAIRQFNQKLYQDERITLTMLPLADGVTLAWKRP</sequence>
<dbReference type="SUPFAM" id="SSF53335">
    <property type="entry name" value="S-adenosyl-L-methionine-dependent methyltransferases"/>
    <property type="match status" value="1"/>
</dbReference>
<proteinExistence type="predicted"/>
<dbReference type="Proteomes" id="UP000180235">
    <property type="component" value="Chromosome"/>
</dbReference>